<evidence type="ECO:0000313" key="5">
    <source>
        <dbReference type="Proteomes" id="UP000327085"/>
    </source>
</evidence>
<keyword evidence="3" id="KW-0804">Transcription</keyword>
<protein>
    <submittedName>
        <fullName evidence="4">PREDICTED: two-component response regulator</fullName>
    </submittedName>
</protein>
<dbReference type="PANTHER" id="PTHR43874">
    <property type="entry name" value="TWO-COMPONENT RESPONSE REGULATOR"/>
    <property type="match status" value="1"/>
</dbReference>
<dbReference type="InterPro" id="IPR011006">
    <property type="entry name" value="CheY-like_superfamily"/>
</dbReference>
<dbReference type="EMBL" id="CABIKO010000177">
    <property type="protein sequence ID" value="VVA29945.1"/>
    <property type="molecule type" value="Genomic_DNA"/>
</dbReference>
<dbReference type="InParanoid" id="A0A5E4FR35"/>
<name>A0A5E4FR35_PRUDU</name>
<sequence>MVASSRAKSKNMSIDCSRVRILSCDRDAESCEEVSTLLAKCSYQVLSTQDESCFLYNFVKFGATDYLVKPLCIDEILNLWIHSWRQRKPPKEIAPPRKSISLVVSAEATMNIVLVLDDTITDEEFP</sequence>
<dbReference type="Gramene" id="VVA29945">
    <property type="protein sequence ID" value="VVA29945"/>
    <property type="gene ID" value="Prudul26B002632"/>
</dbReference>
<dbReference type="AlphaFoldDB" id="A0A5E4FR35"/>
<reference evidence="5" key="1">
    <citation type="journal article" date="2020" name="Plant J.">
        <title>Transposons played a major role in the diversification between the closely related almond and peach genomes: results from the almond genome sequence.</title>
        <authorList>
            <person name="Alioto T."/>
            <person name="Alexiou K.G."/>
            <person name="Bardil A."/>
            <person name="Barteri F."/>
            <person name="Castanera R."/>
            <person name="Cruz F."/>
            <person name="Dhingra A."/>
            <person name="Duval H."/>
            <person name="Fernandez I Marti A."/>
            <person name="Frias L."/>
            <person name="Galan B."/>
            <person name="Garcia J.L."/>
            <person name="Howad W."/>
            <person name="Gomez-Garrido J."/>
            <person name="Gut M."/>
            <person name="Julca I."/>
            <person name="Morata J."/>
            <person name="Puigdomenech P."/>
            <person name="Ribeca P."/>
            <person name="Rubio Cabetas M.J."/>
            <person name="Vlasova A."/>
            <person name="Wirthensohn M."/>
            <person name="Garcia-Mas J."/>
            <person name="Gabaldon T."/>
            <person name="Casacuberta J.M."/>
            <person name="Arus P."/>
        </authorList>
    </citation>
    <scope>NUCLEOTIDE SEQUENCE [LARGE SCALE GENOMIC DNA]</scope>
    <source>
        <strain evidence="5">cv. Texas</strain>
    </source>
</reference>
<evidence type="ECO:0000313" key="4">
    <source>
        <dbReference type="EMBL" id="VVA29945.1"/>
    </source>
</evidence>
<dbReference type="SUPFAM" id="SSF52172">
    <property type="entry name" value="CheY-like"/>
    <property type="match status" value="1"/>
</dbReference>
<gene>
    <name evidence="4" type="ORF">ALMOND_2B002632</name>
</gene>
<keyword evidence="1" id="KW-0902">Two-component regulatory system</keyword>
<evidence type="ECO:0000256" key="1">
    <source>
        <dbReference type="ARBA" id="ARBA00023012"/>
    </source>
</evidence>
<dbReference type="PANTHER" id="PTHR43874:SF1">
    <property type="entry name" value="TWO-COMPONENT RESPONSE REGULATOR-LIKE APRR1"/>
    <property type="match status" value="1"/>
</dbReference>
<dbReference type="Proteomes" id="UP000327085">
    <property type="component" value="Chromosome 5"/>
</dbReference>
<organism evidence="4 5">
    <name type="scientific">Prunus dulcis</name>
    <name type="common">Almond</name>
    <name type="synonym">Amygdalus dulcis</name>
    <dbReference type="NCBI Taxonomy" id="3755"/>
    <lineage>
        <taxon>Eukaryota</taxon>
        <taxon>Viridiplantae</taxon>
        <taxon>Streptophyta</taxon>
        <taxon>Embryophyta</taxon>
        <taxon>Tracheophyta</taxon>
        <taxon>Spermatophyta</taxon>
        <taxon>Magnoliopsida</taxon>
        <taxon>eudicotyledons</taxon>
        <taxon>Gunneridae</taxon>
        <taxon>Pentapetalae</taxon>
        <taxon>rosids</taxon>
        <taxon>fabids</taxon>
        <taxon>Rosales</taxon>
        <taxon>Rosaceae</taxon>
        <taxon>Amygdaloideae</taxon>
        <taxon>Amygdaleae</taxon>
        <taxon>Prunus</taxon>
    </lineage>
</organism>
<proteinExistence type="predicted"/>
<dbReference type="GO" id="GO:0000160">
    <property type="term" value="P:phosphorelay signal transduction system"/>
    <property type="evidence" value="ECO:0007669"/>
    <property type="project" value="UniProtKB-KW"/>
</dbReference>
<keyword evidence="2" id="KW-0805">Transcription regulation</keyword>
<accession>A0A5E4FR35</accession>
<evidence type="ECO:0000256" key="3">
    <source>
        <dbReference type="ARBA" id="ARBA00023163"/>
    </source>
</evidence>
<dbReference type="GO" id="GO:0009736">
    <property type="term" value="P:cytokinin-activated signaling pathway"/>
    <property type="evidence" value="ECO:0007669"/>
    <property type="project" value="InterPro"/>
</dbReference>
<evidence type="ECO:0000256" key="2">
    <source>
        <dbReference type="ARBA" id="ARBA00023015"/>
    </source>
</evidence>
<dbReference type="InterPro" id="IPR045279">
    <property type="entry name" value="ARR-like"/>
</dbReference>